<accession>A0AAX6MIR2</accession>
<dbReference type="Pfam" id="PF01476">
    <property type="entry name" value="LysM"/>
    <property type="match status" value="2"/>
</dbReference>
<dbReference type="Gene3D" id="3.10.350.10">
    <property type="entry name" value="LysM domain"/>
    <property type="match status" value="2"/>
</dbReference>
<dbReference type="PANTHER" id="PTHR34997">
    <property type="entry name" value="AM15"/>
    <property type="match status" value="1"/>
</dbReference>
<proteinExistence type="inferred from homology"/>
<dbReference type="AlphaFoldDB" id="A0AAX6MIR2"/>
<evidence type="ECO:0000256" key="2">
    <source>
        <dbReference type="ARBA" id="ARBA00023026"/>
    </source>
</evidence>
<evidence type="ECO:0000259" key="4">
    <source>
        <dbReference type="PROSITE" id="PS51782"/>
    </source>
</evidence>
<feature type="domain" description="LysM" evidence="4">
    <location>
        <begin position="11"/>
        <end position="58"/>
    </location>
</feature>
<name>A0AAX6MIR2_9PEZI</name>
<evidence type="ECO:0000256" key="3">
    <source>
        <dbReference type="ARBA" id="ARBA00044955"/>
    </source>
</evidence>
<keyword evidence="2" id="KW-0843">Virulence</keyword>
<dbReference type="PROSITE" id="PS51782">
    <property type="entry name" value="LYSM"/>
    <property type="match status" value="2"/>
</dbReference>
<dbReference type="CDD" id="cd00118">
    <property type="entry name" value="LysM"/>
    <property type="match status" value="2"/>
</dbReference>
<evidence type="ECO:0000313" key="6">
    <source>
        <dbReference type="Proteomes" id="UP001369815"/>
    </source>
</evidence>
<dbReference type="EMBL" id="JBANMG010000006">
    <property type="protein sequence ID" value="KAK6952061.1"/>
    <property type="molecule type" value="Genomic_DNA"/>
</dbReference>
<comment type="caution">
    <text evidence="5">The sequence shown here is derived from an EMBL/GenBank/DDBJ whole genome shotgun (WGS) entry which is preliminary data.</text>
</comment>
<feature type="domain" description="LysM" evidence="4">
    <location>
        <begin position="104"/>
        <end position="150"/>
    </location>
</feature>
<dbReference type="InterPro" id="IPR018392">
    <property type="entry name" value="LysM"/>
</dbReference>
<dbReference type="InterPro" id="IPR052210">
    <property type="entry name" value="LysM1-like"/>
</dbReference>
<dbReference type="SUPFAM" id="SSF54106">
    <property type="entry name" value="LysM domain"/>
    <property type="match status" value="2"/>
</dbReference>
<evidence type="ECO:0000313" key="5">
    <source>
        <dbReference type="EMBL" id="KAK6952061.1"/>
    </source>
</evidence>
<gene>
    <name evidence="5" type="ORF">Daesc_006590</name>
</gene>
<dbReference type="GO" id="GO:0008061">
    <property type="term" value="F:chitin binding"/>
    <property type="evidence" value="ECO:0007669"/>
    <property type="project" value="UniProtKB-KW"/>
</dbReference>
<evidence type="ECO:0000256" key="1">
    <source>
        <dbReference type="ARBA" id="ARBA00022669"/>
    </source>
</evidence>
<dbReference type="PANTHER" id="PTHR34997:SF1">
    <property type="entry name" value="PEPTIDOGLYCAN-BINDING LYSIN DOMAIN"/>
    <property type="match status" value="1"/>
</dbReference>
<sequence>MQKGITRGCNAYHKAVAGDTCSKIVSKYKIPSPAQFIKWNPAVEADCSGLKMNYFYCVGTKELSDIDPVTSSGAGVGMTTGIPPGCIRVHPTPTQPGAVCKCKVWHQVAMEDTCVSIEVHYKITAEQFNKWNPLVGPKCKLLWMGYNVCVGA</sequence>
<keyword evidence="6" id="KW-1185">Reference proteome</keyword>
<protein>
    <recommendedName>
        <fullName evidence="4">LysM domain-containing protein</fullName>
    </recommendedName>
</protein>
<dbReference type="InterPro" id="IPR036779">
    <property type="entry name" value="LysM_dom_sf"/>
</dbReference>
<dbReference type="Proteomes" id="UP001369815">
    <property type="component" value="Unassembled WGS sequence"/>
</dbReference>
<reference evidence="5 6" key="1">
    <citation type="journal article" date="2024" name="Front Chem Biol">
        <title>Unveiling the potential of Daldinia eschscholtzii MFLUCC 19-0629 through bioactivity and bioinformatics studies for enhanced sustainable agriculture production.</title>
        <authorList>
            <person name="Brooks S."/>
            <person name="Weaver J.A."/>
            <person name="Klomchit A."/>
            <person name="Alharthi S.A."/>
            <person name="Onlamun T."/>
            <person name="Nurani R."/>
            <person name="Vong T.K."/>
            <person name="Alberti F."/>
            <person name="Greco C."/>
        </authorList>
    </citation>
    <scope>NUCLEOTIDE SEQUENCE [LARGE SCALE GENOMIC DNA]</scope>
    <source>
        <strain evidence="5">MFLUCC 19-0629</strain>
    </source>
</reference>
<dbReference type="SMART" id="SM00257">
    <property type="entry name" value="LysM"/>
    <property type="match status" value="2"/>
</dbReference>
<organism evidence="5 6">
    <name type="scientific">Daldinia eschscholtzii</name>
    <dbReference type="NCBI Taxonomy" id="292717"/>
    <lineage>
        <taxon>Eukaryota</taxon>
        <taxon>Fungi</taxon>
        <taxon>Dikarya</taxon>
        <taxon>Ascomycota</taxon>
        <taxon>Pezizomycotina</taxon>
        <taxon>Sordariomycetes</taxon>
        <taxon>Xylariomycetidae</taxon>
        <taxon>Xylariales</taxon>
        <taxon>Hypoxylaceae</taxon>
        <taxon>Daldinia</taxon>
    </lineage>
</organism>
<keyword evidence="1" id="KW-0147">Chitin-binding</keyword>
<comment type="similarity">
    <text evidence="3">Belongs to the secreted LysM effector family.</text>
</comment>